<proteinExistence type="predicted"/>
<evidence type="ECO:0008006" key="3">
    <source>
        <dbReference type="Google" id="ProtNLM"/>
    </source>
</evidence>
<accession>A0AA36UHM5</accession>
<evidence type="ECO:0000313" key="1">
    <source>
        <dbReference type="EMBL" id="EGQ74264.1"/>
    </source>
</evidence>
<reference evidence="1 2" key="1">
    <citation type="submission" date="2011-05" db="EMBL/GenBank/DDBJ databases">
        <authorList>
            <person name="Muzny D."/>
            <person name="Qin X."/>
            <person name="Deng J."/>
            <person name="Jiang H."/>
            <person name="Liu Y."/>
            <person name="Qu J."/>
            <person name="Song X.-Z."/>
            <person name="Zhang L."/>
            <person name="Thornton R."/>
            <person name="Coyle M."/>
            <person name="Francisco L."/>
            <person name="Jackson L."/>
            <person name="Javaid M."/>
            <person name="Korchina V."/>
            <person name="Kovar C."/>
            <person name="Mata R."/>
            <person name="Mathew T."/>
            <person name="Ngo R."/>
            <person name="Nguyen L."/>
            <person name="Nguyen N."/>
            <person name="Okwuonu G."/>
            <person name="Ongeri F."/>
            <person name="Pham C."/>
            <person name="Simmons D."/>
            <person name="Wilczek-Boney K."/>
            <person name="Hale W."/>
            <person name="Jakkamsetti A."/>
            <person name="Pham P."/>
            <person name="Ruth R."/>
            <person name="San Lucas F."/>
            <person name="Warren J."/>
            <person name="Zhang J."/>
            <person name="Zhao Z."/>
            <person name="Zhou C."/>
            <person name="Zhu D."/>
            <person name="Lee S."/>
            <person name="Bess C."/>
            <person name="Blankenburg K."/>
            <person name="Forbes L."/>
            <person name="Fu Q."/>
            <person name="Gubbala S."/>
            <person name="Hirani K."/>
            <person name="Jayaseelan J.C."/>
            <person name="Lara F."/>
            <person name="Munidasa M."/>
            <person name="Palculict T."/>
            <person name="Patil S."/>
            <person name="Pu L.-L."/>
            <person name="Saada N."/>
            <person name="Tang L."/>
            <person name="Weissenberger G."/>
            <person name="Zhu Y."/>
            <person name="Hemphill L."/>
            <person name="Shang Y."/>
            <person name="Youmans B."/>
            <person name="Ayvaz T."/>
            <person name="Ross M."/>
            <person name="Santibanez J."/>
            <person name="Aqrawi P."/>
            <person name="Gross S."/>
            <person name="Joshi V."/>
            <person name="Fowler G."/>
            <person name="Nazareth L."/>
            <person name="Reid J."/>
            <person name="Worley K."/>
            <person name="Petrosino J."/>
            <person name="Highlander S."/>
            <person name="Gibbs R."/>
        </authorList>
    </citation>
    <scope>NUCLEOTIDE SEQUENCE [LARGE SCALE GENOMIC DNA]</scope>
    <source>
        <strain evidence="1 2">ATCC 33926</strain>
    </source>
</reference>
<dbReference type="EMBL" id="AFQE01000143">
    <property type="protein sequence ID" value="EGQ74264.1"/>
    <property type="molecule type" value="Genomic_DNA"/>
</dbReference>
<dbReference type="PROSITE" id="PS51257">
    <property type="entry name" value="PROKAR_LIPOPROTEIN"/>
    <property type="match status" value="1"/>
</dbReference>
<sequence>MIHSCIKKVIYLTLFLISIVSCYPTDNNLDEKSLIKNKKYAFLTNVTHPSQKEVAPFGLTIGKITVNEALSKYPQLIKADSSYISYGKKEIPMPNTYALPVSNNLTAFLQFDESTNILQNVLIFGLKSVDFDIIKQEFKDIYSPYEEYNLSEFEAFSRGETTFEDQKKFLEKHKNEIALFKNNGVIIILGKSITSDEVVIFYRNTSYFPILKNKAEAY</sequence>
<organism evidence="1 2">
    <name type="scientific">Neisseria macacae ATCC 33926</name>
    <dbReference type="NCBI Taxonomy" id="997348"/>
    <lineage>
        <taxon>Bacteria</taxon>
        <taxon>Pseudomonadati</taxon>
        <taxon>Pseudomonadota</taxon>
        <taxon>Betaproteobacteria</taxon>
        <taxon>Neisseriales</taxon>
        <taxon>Neisseriaceae</taxon>
        <taxon>Neisseria</taxon>
    </lineage>
</organism>
<protein>
    <recommendedName>
        <fullName evidence="3">Lipoprotein</fullName>
    </recommendedName>
</protein>
<gene>
    <name evidence="1" type="ORF">HMPREF9418_2882</name>
</gene>
<evidence type="ECO:0000313" key="2">
    <source>
        <dbReference type="Proteomes" id="UP000004982"/>
    </source>
</evidence>
<name>A0AA36UHM5_9NEIS</name>
<dbReference type="Proteomes" id="UP000004982">
    <property type="component" value="Unassembled WGS sequence"/>
</dbReference>
<comment type="caution">
    <text evidence="1">The sequence shown here is derived from an EMBL/GenBank/DDBJ whole genome shotgun (WGS) entry which is preliminary data.</text>
</comment>
<dbReference type="RefSeq" id="WP_003780345.1">
    <property type="nucleotide sequence ID" value="NZ_GL985627.1"/>
</dbReference>
<dbReference type="AlphaFoldDB" id="A0AA36UHM5"/>